<dbReference type="Gene3D" id="3.30.300.30">
    <property type="match status" value="1"/>
</dbReference>
<dbReference type="GO" id="GO:0016874">
    <property type="term" value="F:ligase activity"/>
    <property type="evidence" value="ECO:0007669"/>
    <property type="project" value="UniProtKB-KW"/>
</dbReference>
<evidence type="ECO:0000259" key="4">
    <source>
        <dbReference type="Pfam" id="PF13193"/>
    </source>
</evidence>
<accession>A0ABU0AGM3</accession>
<feature type="domain" description="AMP-dependent synthetase/ligase" evidence="3">
    <location>
        <begin position="15"/>
        <end position="372"/>
    </location>
</feature>
<gene>
    <name evidence="5" type="ORF">J2S17_002273</name>
</gene>
<evidence type="ECO:0000313" key="6">
    <source>
        <dbReference type="Proteomes" id="UP001238088"/>
    </source>
</evidence>
<dbReference type="PANTHER" id="PTHR43201">
    <property type="entry name" value="ACYL-COA SYNTHETASE"/>
    <property type="match status" value="1"/>
</dbReference>
<dbReference type="RefSeq" id="WP_307474796.1">
    <property type="nucleotide sequence ID" value="NZ_JAUSUB010000008.1"/>
</dbReference>
<evidence type="ECO:0000259" key="3">
    <source>
        <dbReference type="Pfam" id="PF00501"/>
    </source>
</evidence>
<dbReference type="EMBL" id="JAUSUB010000008">
    <property type="protein sequence ID" value="MDQ0270398.1"/>
    <property type="molecule type" value="Genomic_DNA"/>
</dbReference>
<dbReference type="Pfam" id="PF00501">
    <property type="entry name" value="AMP-binding"/>
    <property type="match status" value="1"/>
</dbReference>
<reference evidence="5 6" key="1">
    <citation type="submission" date="2023-07" db="EMBL/GenBank/DDBJ databases">
        <title>Genomic Encyclopedia of Type Strains, Phase IV (KMG-IV): sequencing the most valuable type-strain genomes for metagenomic binning, comparative biology and taxonomic classification.</title>
        <authorList>
            <person name="Goeker M."/>
        </authorList>
    </citation>
    <scope>NUCLEOTIDE SEQUENCE [LARGE SCALE GENOMIC DNA]</scope>
    <source>
        <strain evidence="5 6">DSM 23494</strain>
    </source>
</reference>
<sequence length="511" mass="58040">MLTHGNHTIYTYLVKQAEVYRDKPFLYFRDESISYASMLERSNQVAHWLINKGIKKGDTVAVMSKNSPHFYDLWFGCAAIGAIILPINTASTARELEYFLSHSDSKAILYDEDFKSNDLQQVSDELQLKTCHSISGAWRKEVKACKKDFVEMVSVSGDDVCTIMYTSGTTSMPKGVMITHENYLFAGHSSVLYQGLSSYDRYLILLPLFHANAQYYTSMAMLVVGGTIVLLEKFSVSTFWEDVEKYKPTVSSFVATIIKILLELPVHPYERVHAIRQIGYGLFVNKQDIENFQSRFGIRLFQWYGMTESITTNIVTPLYENMPYDPNTGISAIGKPALGHEVKMVDENGNEVPPFTAGQMIIKGPSLMKGYYKNEEATRQTIRTGWLYTGDQGYANHEGYIWFVDRDKDVIKRAGENVSSIEVENVISGFPGISDCAVIGVPDKLRDESIIAFIQTAHETISLEELQSFCEKNLSYFKIPQAFQMIEEFPRTSIGKVKKNVLRERYSQQIK</sequence>
<dbReference type="SUPFAM" id="SSF56801">
    <property type="entry name" value="Acetyl-CoA synthetase-like"/>
    <property type="match status" value="1"/>
</dbReference>
<dbReference type="InterPro" id="IPR020845">
    <property type="entry name" value="AMP-binding_CS"/>
</dbReference>
<dbReference type="InterPro" id="IPR042099">
    <property type="entry name" value="ANL_N_sf"/>
</dbReference>
<dbReference type="PROSITE" id="PS00455">
    <property type="entry name" value="AMP_BINDING"/>
    <property type="match status" value="1"/>
</dbReference>
<proteinExistence type="inferred from homology"/>
<protein>
    <submittedName>
        <fullName evidence="5">Crotonobetaine/carnitine-CoA ligase</fullName>
        <ecNumber evidence="5">6.2.1.-</ecNumber>
    </submittedName>
</protein>
<organism evidence="5 6">
    <name type="scientific">Cytobacillus purgationiresistens</name>
    <dbReference type="NCBI Taxonomy" id="863449"/>
    <lineage>
        <taxon>Bacteria</taxon>
        <taxon>Bacillati</taxon>
        <taxon>Bacillota</taxon>
        <taxon>Bacilli</taxon>
        <taxon>Bacillales</taxon>
        <taxon>Bacillaceae</taxon>
        <taxon>Cytobacillus</taxon>
    </lineage>
</organism>
<dbReference type="Pfam" id="PF13193">
    <property type="entry name" value="AMP-binding_C"/>
    <property type="match status" value="1"/>
</dbReference>
<dbReference type="Proteomes" id="UP001238088">
    <property type="component" value="Unassembled WGS sequence"/>
</dbReference>
<keyword evidence="6" id="KW-1185">Reference proteome</keyword>
<evidence type="ECO:0000313" key="5">
    <source>
        <dbReference type="EMBL" id="MDQ0270398.1"/>
    </source>
</evidence>
<comment type="caution">
    <text evidence="5">The sequence shown here is derived from an EMBL/GenBank/DDBJ whole genome shotgun (WGS) entry which is preliminary data.</text>
</comment>
<dbReference type="PANTHER" id="PTHR43201:SF5">
    <property type="entry name" value="MEDIUM-CHAIN ACYL-COA LIGASE ACSF2, MITOCHONDRIAL"/>
    <property type="match status" value="1"/>
</dbReference>
<name>A0ABU0AGM3_9BACI</name>
<dbReference type="Gene3D" id="3.40.50.12780">
    <property type="entry name" value="N-terminal domain of ligase-like"/>
    <property type="match status" value="1"/>
</dbReference>
<feature type="domain" description="AMP-binding enzyme C-terminal" evidence="4">
    <location>
        <begin position="422"/>
        <end position="496"/>
    </location>
</feature>
<dbReference type="InterPro" id="IPR000873">
    <property type="entry name" value="AMP-dep_synth/lig_dom"/>
</dbReference>
<evidence type="ECO:0000256" key="2">
    <source>
        <dbReference type="ARBA" id="ARBA00022598"/>
    </source>
</evidence>
<dbReference type="InterPro" id="IPR045851">
    <property type="entry name" value="AMP-bd_C_sf"/>
</dbReference>
<keyword evidence="2 5" id="KW-0436">Ligase</keyword>
<dbReference type="InterPro" id="IPR025110">
    <property type="entry name" value="AMP-bd_C"/>
</dbReference>
<evidence type="ECO:0000256" key="1">
    <source>
        <dbReference type="ARBA" id="ARBA00006432"/>
    </source>
</evidence>
<dbReference type="EC" id="6.2.1.-" evidence="5"/>
<comment type="similarity">
    <text evidence="1">Belongs to the ATP-dependent AMP-binding enzyme family.</text>
</comment>